<dbReference type="InterPro" id="IPR002035">
    <property type="entry name" value="VWF_A"/>
</dbReference>
<dbReference type="RefSeq" id="WP_051601488.1">
    <property type="nucleotide sequence ID" value="NZ_AWFF01000052.1"/>
</dbReference>
<accession>A0A062UAC6</accession>
<dbReference type="STRING" id="1280946.HY29_17010"/>
<evidence type="ECO:0000313" key="3">
    <source>
        <dbReference type="EMBL" id="KCZ53569.1"/>
    </source>
</evidence>
<reference evidence="3 4" key="1">
    <citation type="journal article" date="2014" name="Antonie Van Leeuwenhoek">
        <title>Hyphomonas beringensis sp. nov. and Hyphomonas chukchiensis sp. nov., isolated from surface seawater of the Bering Sea and Chukchi Sea.</title>
        <authorList>
            <person name="Li C."/>
            <person name="Lai Q."/>
            <person name="Li G."/>
            <person name="Dong C."/>
            <person name="Wang J."/>
            <person name="Liao Y."/>
            <person name="Shao Z."/>
        </authorList>
    </citation>
    <scope>NUCLEOTIDE SEQUENCE [LARGE SCALE GENOMIC DNA]</scope>
    <source>
        <strain evidence="3 4">25B14_1</strain>
    </source>
</reference>
<dbReference type="Gene3D" id="3.40.50.410">
    <property type="entry name" value="von Willebrand factor, type A domain"/>
    <property type="match status" value="1"/>
</dbReference>
<keyword evidence="1" id="KW-0732">Signal</keyword>
<dbReference type="PANTHER" id="PTHR10579:SF43">
    <property type="entry name" value="ZINC FINGER (C3HC4-TYPE RING FINGER) FAMILY PROTEIN"/>
    <property type="match status" value="1"/>
</dbReference>
<dbReference type="InterPro" id="IPR051266">
    <property type="entry name" value="CLCR"/>
</dbReference>
<dbReference type="AlphaFoldDB" id="A0A062UAC6"/>
<dbReference type="eggNOG" id="COG2304">
    <property type="taxonomic scope" value="Bacteria"/>
</dbReference>
<name>A0A062UAC6_9PROT</name>
<dbReference type="PATRIC" id="fig|1280946.3.peg.2560"/>
<dbReference type="OrthoDB" id="9783818at2"/>
<sequence length="506" mass="52722">MTRYTFQRPLRTVLLAGLTLAGLALPLTAAAQETAPNDDPVVFVLDGSNSMWGQIDGEAKISLARGAFSDLLPRIDASRPVGLVAYGHRKRSDCSDIEVIAKPGTSNRDTVNDAVKGITPRGRTPITSALRKAAGLLPGDGRGSIILVSDGIETCGGDPCALAAELKKQNIDFMAHVVGVDIRKSADKAALACIADLTGGTYTDVDSARDLGPALEKTAQAAPKPEPAPEPVALDPATLDAPDEAELGTLVEVAWTGPGGEFDRIGVYAPGADVRDALVSGLVSKGNPLEVRMPGTEGAYELRYVASDGESVLATRPIRLKPVKGAIEASDSVEAGYPVPVRWATAFDPATDYVTIVAADAADAEYEVFEYLTEEGVILRAPGEGGAYEIRVVREAGDVNTVQERKALIIAPSSASMDAPSSVSAGAGFSVIASGPVASDGGSDVYVTITLPDEGAGSYSQGYEYVYKPGETVALTAPDAPGTYELRYVIVSSVPYVIVRQTLTVQ</sequence>
<dbReference type="Pfam" id="PF13519">
    <property type="entry name" value="VWA_2"/>
    <property type="match status" value="1"/>
</dbReference>
<feature type="domain" description="VWFA" evidence="2">
    <location>
        <begin position="40"/>
        <end position="222"/>
    </location>
</feature>
<dbReference type="SUPFAM" id="SSF53300">
    <property type="entry name" value="vWA-like"/>
    <property type="match status" value="1"/>
</dbReference>
<evidence type="ECO:0000313" key="4">
    <source>
        <dbReference type="Proteomes" id="UP000027037"/>
    </source>
</evidence>
<evidence type="ECO:0000256" key="1">
    <source>
        <dbReference type="SAM" id="SignalP"/>
    </source>
</evidence>
<comment type="caution">
    <text evidence="3">The sequence shown here is derived from an EMBL/GenBank/DDBJ whole genome shotgun (WGS) entry which is preliminary data.</text>
</comment>
<protein>
    <recommendedName>
        <fullName evidence="2">VWFA domain-containing protein</fullName>
    </recommendedName>
</protein>
<feature type="chain" id="PRO_5001614334" description="VWFA domain-containing protein" evidence="1">
    <location>
        <begin position="32"/>
        <end position="506"/>
    </location>
</feature>
<dbReference type="SMART" id="SM00327">
    <property type="entry name" value="VWA"/>
    <property type="match status" value="1"/>
</dbReference>
<dbReference type="Proteomes" id="UP000027037">
    <property type="component" value="Unassembled WGS sequence"/>
</dbReference>
<dbReference type="PANTHER" id="PTHR10579">
    <property type="entry name" value="CALCIUM-ACTIVATED CHLORIDE CHANNEL REGULATOR"/>
    <property type="match status" value="1"/>
</dbReference>
<dbReference type="InterPro" id="IPR036465">
    <property type="entry name" value="vWFA_dom_sf"/>
</dbReference>
<gene>
    <name evidence="3" type="ORF">HY29_17010</name>
</gene>
<keyword evidence="4" id="KW-1185">Reference proteome</keyword>
<dbReference type="PROSITE" id="PS50234">
    <property type="entry name" value="VWFA"/>
    <property type="match status" value="1"/>
</dbReference>
<organism evidence="3 4">
    <name type="scientific">Hyphomonas beringensis</name>
    <dbReference type="NCBI Taxonomy" id="1280946"/>
    <lineage>
        <taxon>Bacteria</taxon>
        <taxon>Pseudomonadati</taxon>
        <taxon>Pseudomonadota</taxon>
        <taxon>Alphaproteobacteria</taxon>
        <taxon>Hyphomonadales</taxon>
        <taxon>Hyphomonadaceae</taxon>
        <taxon>Hyphomonas</taxon>
    </lineage>
</organism>
<feature type="signal peptide" evidence="1">
    <location>
        <begin position="1"/>
        <end position="31"/>
    </location>
</feature>
<evidence type="ECO:0000259" key="2">
    <source>
        <dbReference type="PROSITE" id="PS50234"/>
    </source>
</evidence>
<dbReference type="EMBL" id="AWFF01000052">
    <property type="protein sequence ID" value="KCZ53569.1"/>
    <property type="molecule type" value="Genomic_DNA"/>
</dbReference>
<proteinExistence type="predicted"/>